<keyword evidence="2" id="KW-0813">Transport</keyword>
<evidence type="ECO:0000256" key="7">
    <source>
        <dbReference type="ARBA" id="ARBA00022989"/>
    </source>
</evidence>
<dbReference type="PANTHER" id="PTHR11537:SF254">
    <property type="entry name" value="POTASSIUM VOLTAGE-GATED CHANNEL PROTEIN SHAB"/>
    <property type="match status" value="1"/>
</dbReference>
<keyword evidence="3" id="KW-0633">Potassium transport</keyword>
<keyword evidence="10" id="KW-0407">Ion channel</keyword>
<dbReference type="Gene3D" id="1.10.287.70">
    <property type="match status" value="1"/>
</dbReference>
<dbReference type="EMBL" id="JAGTXO010000005">
    <property type="protein sequence ID" value="KAG8468062.1"/>
    <property type="molecule type" value="Genomic_DNA"/>
</dbReference>
<evidence type="ECO:0000313" key="14">
    <source>
        <dbReference type="Proteomes" id="UP000751190"/>
    </source>
</evidence>
<dbReference type="OrthoDB" id="10035564at2759"/>
<evidence type="ECO:0000256" key="9">
    <source>
        <dbReference type="ARBA" id="ARBA00023136"/>
    </source>
</evidence>
<dbReference type="PRINTS" id="PR00169">
    <property type="entry name" value="KCHANNEL"/>
</dbReference>
<keyword evidence="14" id="KW-1185">Reference proteome</keyword>
<keyword evidence="9" id="KW-0472">Membrane</keyword>
<evidence type="ECO:0000256" key="6">
    <source>
        <dbReference type="ARBA" id="ARBA00022958"/>
    </source>
</evidence>
<feature type="domain" description="Ion transport" evidence="12">
    <location>
        <begin position="106"/>
        <end position="314"/>
    </location>
</feature>
<evidence type="ECO:0000256" key="4">
    <source>
        <dbReference type="ARBA" id="ARBA00022692"/>
    </source>
</evidence>
<evidence type="ECO:0000256" key="5">
    <source>
        <dbReference type="ARBA" id="ARBA00022826"/>
    </source>
</evidence>
<organism evidence="13 14">
    <name type="scientific">Diacronema lutheri</name>
    <name type="common">Unicellular marine alga</name>
    <name type="synonym">Monochrysis lutheri</name>
    <dbReference type="NCBI Taxonomy" id="2081491"/>
    <lineage>
        <taxon>Eukaryota</taxon>
        <taxon>Haptista</taxon>
        <taxon>Haptophyta</taxon>
        <taxon>Pavlovophyceae</taxon>
        <taxon>Pavlovales</taxon>
        <taxon>Pavlovaceae</taxon>
        <taxon>Diacronema</taxon>
    </lineage>
</organism>
<keyword evidence="7" id="KW-1133">Transmembrane helix</keyword>
<dbReference type="GO" id="GO:0001508">
    <property type="term" value="P:action potential"/>
    <property type="evidence" value="ECO:0007669"/>
    <property type="project" value="TreeGrafter"/>
</dbReference>
<reference evidence="13" key="1">
    <citation type="submission" date="2021-05" db="EMBL/GenBank/DDBJ databases">
        <title>The genome of the haptophyte Pavlova lutheri (Diacronema luteri, Pavlovales) - a model for lipid biosynthesis in eukaryotic algae.</title>
        <authorList>
            <person name="Hulatt C.J."/>
            <person name="Posewitz M.C."/>
        </authorList>
    </citation>
    <scope>NUCLEOTIDE SEQUENCE</scope>
    <source>
        <strain evidence="13">NIVA-4/92</strain>
    </source>
</reference>
<evidence type="ECO:0000256" key="3">
    <source>
        <dbReference type="ARBA" id="ARBA00022538"/>
    </source>
</evidence>
<protein>
    <recommendedName>
        <fullName evidence="12">Ion transport domain-containing protein</fullName>
    </recommendedName>
</protein>
<dbReference type="AlphaFoldDB" id="A0A8J5XTE6"/>
<dbReference type="OMA" id="DPANSIM"/>
<evidence type="ECO:0000256" key="1">
    <source>
        <dbReference type="ARBA" id="ARBA00004141"/>
    </source>
</evidence>
<keyword evidence="8" id="KW-0406">Ion transport</keyword>
<keyword evidence="4" id="KW-0812">Transmembrane</keyword>
<feature type="signal peptide" evidence="11">
    <location>
        <begin position="1"/>
        <end position="23"/>
    </location>
</feature>
<keyword evidence="5" id="KW-0631">Potassium channel</keyword>
<dbReference type="Pfam" id="PF00520">
    <property type="entry name" value="Ion_trans"/>
    <property type="match status" value="1"/>
</dbReference>
<sequence length="389" mass="41137">MAALVAAAALLALDLMSFPGTLSPHTLSPAAYVARRIRCRRPTLRCCVPPAPSNDILLGTSAPPAQSNDTLLRTSAPPAQPPGARLPLGPLPGADNLYVALTTPQFEIAVAALVLVSVVCYALDTLPSNELSPSTELLVSRVEGATAIIFAGEYLLRWWARSLRPSYLTKPLMIIDLLCIVPSLLGMLHVGGGAQGVESGARGSFTFLRVLRVLKLQRYVRDDESFSKLQLALGFLPSATRRTDLPLARVVLTLASLVLVTSGFLFEYEPQLPDYFTALYYALTTLTTIGTVEPETPQGALVVSASVLAGLAVVPLQLSRVAEAFMDSGEGGGASQQPAAAGERATRSEALLCCNACGARAHRSDAKYCYACGTALSALPVIVRSEEDD</sequence>
<keyword evidence="6" id="KW-0630">Potassium</keyword>
<evidence type="ECO:0000256" key="10">
    <source>
        <dbReference type="ARBA" id="ARBA00023303"/>
    </source>
</evidence>
<dbReference type="GO" id="GO:0005249">
    <property type="term" value="F:voltage-gated potassium channel activity"/>
    <property type="evidence" value="ECO:0007669"/>
    <property type="project" value="InterPro"/>
</dbReference>
<comment type="caution">
    <text evidence="13">The sequence shown here is derived from an EMBL/GenBank/DDBJ whole genome shotgun (WGS) entry which is preliminary data.</text>
</comment>
<proteinExistence type="predicted"/>
<evidence type="ECO:0000256" key="2">
    <source>
        <dbReference type="ARBA" id="ARBA00022448"/>
    </source>
</evidence>
<feature type="chain" id="PRO_5035255590" description="Ion transport domain-containing protein" evidence="11">
    <location>
        <begin position="24"/>
        <end position="389"/>
    </location>
</feature>
<evidence type="ECO:0000256" key="11">
    <source>
        <dbReference type="SAM" id="SignalP"/>
    </source>
</evidence>
<dbReference type="Proteomes" id="UP000751190">
    <property type="component" value="Unassembled WGS sequence"/>
</dbReference>
<dbReference type="PANTHER" id="PTHR11537">
    <property type="entry name" value="VOLTAGE-GATED POTASSIUM CHANNEL"/>
    <property type="match status" value="1"/>
</dbReference>
<name>A0A8J5XTE6_DIALT</name>
<dbReference type="InterPro" id="IPR005821">
    <property type="entry name" value="Ion_trans_dom"/>
</dbReference>
<dbReference type="SUPFAM" id="SSF81324">
    <property type="entry name" value="Voltage-gated potassium channels"/>
    <property type="match status" value="1"/>
</dbReference>
<evidence type="ECO:0000256" key="8">
    <source>
        <dbReference type="ARBA" id="ARBA00023065"/>
    </source>
</evidence>
<dbReference type="InterPro" id="IPR028325">
    <property type="entry name" value="VG_K_chnl"/>
</dbReference>
<gene>
    <name evidence="13" type="ORF">KFE25_007114</name>
</gene>
<dbReference type="GO" id="GO:0008076">
    <property type="term" value="C:voltage-gated potassium channel complex"/>
    <property type="evidence" value="ECO:0007669"/>
    <property type="project" value="InterPro"/>
</dbReference>
<keyword evidence="11" id="KW-0732">Signal</keyword>
<accession>A0A8J5XTE6</accession>
<comment type="subcellular location">
    <subcellularLocation>
        <location evidence="1">Membrane</location>
        <topology evidence="1">Multi-pass membrane protein</topology>
    </subcellularLocation>
</comment>
<evidence type="ECO:0000313" key="13">
    <source>
        <dbReference type="EMBL" id="KAG8468062.1"/>
    </source>
</evidence>
<evidence type="ECO:0000259" key="12">
    <source>
        <dbReference type="Pfam" id="PF00520"/>
    </source>
</evidence>